<reference evidence="1 2" key="1">
    <citation type="submission" date="2020-08" db="EMBL/GenBank/DDBJ databases">
        <title>Sequencing the genomes of 1000 actinobacteria strains.</title>
        <authorList>
            <person name="Klenk H.-P."/>
        </authorList>
    </citation>
    <scope>NUCLEOTIDE SEQUENCE [LARGE SCALE GENOMIC DNA]</scope>
    <source>
        <strain evidence="1 2">DSM 45272</strain>
    </source>
</reference>
<dbReference type="EMBL" id="JACHMX010000001">
    <property type="protein sequence ID" value="MBB5852518.1"/>
    <property type="molecule type" value="Genomic_DNA"/>
</dbReference>
<organism evidence="1 2">
    <name type="scientific">Amycolatopsis umgeniensis</name>
    <dbReference type="NCBI Taxonomy" id="336628"/>
    <lineage>
        <taxon>Bacteria</taxon>
        <taxon>Bacillati</taxon>
        <taxon>Actinomycetota</taxon>
        <taxon>Actinomycetes</taxon>
        <taxon>Pseudonocardiales</taxon>
        <taxon>Pseudonocardiaceae</taxon>
        <taxon>Amycolatopsis</taxon>
    </lineage>
</organism>
<evidence type="ECO:0000313" key="2">
    <source>
        <dbReference type="Proteomes" id="UP000580861"/>
    </source>
</evidence>
<evidence type="ECO:0000313" key="1">
    <source>
        <dbReference type="EMBL" id="MBB5852518.1"/>
    </source>
</evidence>
<dbReference type="AlphaFoldDB" id="A0A841B2D4"/>
<sequence>MGRRLFVPAVFADLFASMPPKTASVSRCREWLEATETALRSQISGPHGVQAMRMIPLLMTVRYTSF</sequence>
<proteinExistence type="predicted"/>
<protein>
    <submittedName>
        <fullName evidence="1">Uncharacterized protein</fullName>
    </submittedName>
</protein>
<gene>
    <name evidence="1" type="ORF">HDA45_002605</name>
</gene>
<accession>A0A841B2D4</accession>
<dbReference type="Proteomes" id="UP000580861">
    <property type="component" value="Unassembled WGS sequence"/>
</dbReference>
<keyword evidence="2" id="KW-1185">Reference proteome</keyword>
<comment type="caution">
    <text evidence="1">The sequence shown here is derived from an EMBL/GenBank/DDBJ whole genome shotgun (WGS) entry which is preliminary data.</text>
</comment>
<name>A0A841B2D4_9PSEU</name>
<dbReference type="RefSeq" id="WP_184895008.1">
    <property type="nucleotide sequence ID" value="NZ_JACHMX010000001.1"/>
</dbReference>